<evidence type="ECO:0000313" key="2">
    <source>
        <dbReference type="EMBL" id="MCZ0810405.1"/>
    </source>
</evidence>
<proteinExistence type="predicted"/>
<comment type="caution">
    <text evidence="2">The sequence shown here is derived from an EMBL/GenBank/DDBJ whole genome shotgun (WGS) entry which is preliminary data.</text>
</comment>
<accession>A0AAP3GDG4</accession>
<evidence type="ECO:0000313" key="3">
    <source>
        <dbReference type="Proteomes" id="UP001077662"/>
    </source>
</evidence>
<name>A0AAP3GDG4_BRELA</name>
<dbReference type="NCBIfam" id="TIGR04223">
    <property type="entry name" value="quorum_AgrD"/>
    <property type="match status" value="1"/>
</dbReference>
<protein>
    <submittedName>
        <fullName evidence="2">Cyclic lactone autoinducer peptide</fullName>
    </submittedName>
</protein>
<dbReference type="InterPro" id="IPR009229">
    <property type="entry name" value="AgrD"/>
</dbReference>
<reference evidence="2" key="1">
    <citation type="submission" date="2022-09" db="EMBL/GenBank/DDBJ databases">
        <title>Genome analysis and characterization of larvicidal activity of Brevibacillus strains.</title>
        <authorList>
            <person name="Patrusheva E.V."/>
            <person name="Izotova A.O."/>
            <person name="Toshchakov S.V."/>
            <person name="Sineoky S.P."/>
        </authorList>
    </citation>
    <scope>NUCLEOTIDE SEQUENCE</scope>
    <source>
        <strain evidence="2">VKPM_B-13247</strain>
    </source>
</reference>
<gene>
    <name evidence="2" type="ORF">O0554_26600</name>
</gene>
<organism evidence="2 3">
    <name type="scientific">Brevibacillus laterosporus</name>
    <name type="common">Bacillus laterosporus</name>
    <dbReference type="NCBI Taxonomy" id="1465"/>
    <lineage>
        <taxon>Bacteria</taxon>
        <taxon>Bacillati</taxon>
        <taxon>Bacillota</taxon>
        <taxon>Bacilli</taxon>
        <taxon>Bacillales</taxon>
        <taxon>Paenibacillaceae</taxon>
        <taxon>Brevibacillus</taxon>
    </lineage>
</organism>
<feature type="chain" id="PRO_5042999051" evidence="1">
    <location>
        <begin position="22"/>
        <end position="41"/>
    </location>
</feature>
<feature type="signal peptide" evidence="1">
    <location>
        <begin position="1"/>
        <end position="21"/>
    </location>
</feature>
<sequence>MKKQMAILASSCLAMVATVFASSASAWFVHNPEVPKELLNK</sequence>
<evidence type="ECO:0000256" key="1">
    <source>
        <dbReference type="SAM" id="SignalP"/>
    </source>
</evidence>
<dbReference type="AlphaFoldDB" id="A0AAP3GDG4"/>
<keyword evidence="1" id="KW-0732">Signal</keyword>
<dbReference type="EMBL" id="JAPTNE010000077">
    <property type="protein sequence ID" value="MCZ0810405.1"/>
    <property type="molecule type" value="Genomic_DNA"/>
</dbReference>
<dbReference type="Proteomes" id="UP001077662">
    <property type="component" value="Unassembled WGS sequence"/>
</dbReference>
<dbReference type="RefSeq" id="WP_104067430.1">
    <property type="nucleotide sequence ID" value="NZ_CP032410.1"/>
</dbReference>